<dbReference type="RefSeq" id="WP_157094833.1">
    <property type="nucleotide sequence ID" value="NZ_CP140152.1"/>
</dbReference>
<sequence length="47" mass="5018">MVASAIVGTSCPIQSPDSPADAASSQALLTWIWQLGHRQTPQRKPQS</sequence>
<organism evidence="2 3">
    <name type="scientific">Duganella zoogloeoides</name>
    <dbReference type="NCBI Taxonomy" id="75659"/>
    <lineage>
        <taxon>Bacteria</taxon>
        <taxon>Pseudomonadati</taxon>
        <taxon>Pseudomonadota</taxon>
        <taxon>Betaproteobacteria</taxon>
        <taxon>Burkholderiales</taxon>
        <taxon>Oxalobacteraceae</taxon>
        <taxon>Telluria group</taxon>
        <taxon>Duganella</taxon>
    </lineage>
</organism>
<dbReference type="GeneID" id="43166999"/>
<dbReference type="Proteomes" id="UP001326110">
    <property type="component" value="Chromosome"/>
</dbReference>
<accession>A0ABZ0Y3K6</accession>
<dbReference type="EMBL" id="CP140152">
    <property type="protein sequence ID" value="WQH05996.1"/>
    <property type="molecule type" value="Genomic_DNA"/>
</dbReference>
<evidence type="ECO:0000256" key="1">
    <source>
        <dbReference type="SAM" id="MobiDB-lite"/>
    </source>
</evidence>
<protein>
    <submittedName>
        <fullName evidence="2">Uncharacterized protein</fullName>
    </submittedName>
</protein>
<feature type="region of interest" description="Disordered" evidence="1">
    <location>
        <begin position="1"/>
        <end position="21"/>
    </location>
</feature>
<reference evidence="2 3" key="1">
    <citation type="submission" date="2023-11" db="EMBL/GenBank/DDBJ databases">
        <title>MicrobeMod: A computational toolkit for identifying prokaryotic methylation and restriction-modification with nanopore sequencing.</title>
        <authorList>
            <person name="Crits-Christoph A."/>
            <person name="Kang S.C."/>
            <person name="Lee H."/>
            <person name="Ostrov N."/>
        </authorList>
    </citation>
    <scope>NUCLEOTIDE SEQUENCE [LARGE SCALE GENOMIC DNA]</scope>
    <source>
        <strain evidence="2 3">ATCC 25935</strain>
    </source>
</reference>
<keyword evidence="3" id="KW-1185">Reference proteome</keyword>
<gene>
    <name evidence="2" type="ORF">SR858_06575</name>
</gene>
<evidence type="ECO:0000313" key="2">
    <source>
        <dbReference type="EMBL" id="WQH05996.1"/>
    </source>
</evidence>
<evidence type="ECO:0000313" key="3">
    <source>
        <dbReference type="Proteomes" id="UP001326110"/>
    </source>
</evidence>
<proteinExistence type="predicted"/>
<name>A0ABZ0Y3K6_9BURK</name>